<reference evidence="1 2" key="1">
    <citation type="submission" date="2022-03" db="EMBL/GenBank/DDBJ databases">
        <title>Mucilaginibacter sp. isolated from the gut of Protaetia brevitarsis seulensis larvae.</title>
        <authorList>
            <person name="Won M."/>
            <person name="Kim S.-J."/>
            <person name="Kwon S.-W."/>
        </authorList>
    </citation>
    <scope>NUCLEOTIDE SEQUENCE [LARGE SCALE GENOMIC DNA]</scope>
    <source>
        <strain evidence="1 2">CFWR-12</strain>
    </source>
</reference>
<dbReference type="Proteomes" id="UP000832097">
    <property type="component" value="Chromosome"/>
</dbReference>
<proteinExistence type="predicted"/>
<protein>
    <submittedName>
        <fullName evidence="1">Zinc-binding dehydrogenase</fullName>
    </submittedName>
</protein>
<organism evidence="1 2">
    <name type="scientific">Agromyces larvae</name>
    <dbReference type="NCBI Taxonomy" id="2929802"/>
    <lineage>
        <taxon>Bacteria</taxon>
        <taxon>Bacillati</taxon>
        <taxon>Actinomycetota</taxon>
        <taxon>Actinomycetes</taxon>
        <taxon>Micrococcales</taxon>
        <taxon>Microbacteriaceae</taxon>
        <taxon>Agromyces</taxon>
    </lineage>
</organism>
<evidence type="ECO:0000313" key="2">
    <source>
        <dbReference type="Proteomes" id="UP000832097"/>
    </source>
</evidence>
<dbReference type="RefSeq" id="WP_243558417.1">
    <property type="nucleotide sequence ID" value="NZ_CP094528.1"/>
</dbReference>
<dbReference type="Gene3D" id="3.90.180.10">
    <property type="entry name" value="Medium-chain alcohol dehydrogenases, catalytic domain"/>
    <property type="match status" value="1"/>
</dbReference>
<accession>A0ABY4C3K2</accession>
<dbReference type="Gene3D" id="3.40.50.720">
    <property type="entry name" value="NAD(P)-binding Rossmann-like Domain"/>
    <property type="match status" value="1"/>
</dbReference>
<sequence>MLAAVFERYGPPEVVHLAERSIPEPVPADGAVLPTPPSLSALVLMPLTRLLRRRRAAISFTGLLPTERKRDDLRQLGGLVARGEFAPVIDRVVPFERIAEAHARVDTRRKVGAVVVAIAGAGR</sequence>
<gene>
    <name evidence="1" type="ORF">MTO99_08610</name>
</gene>
<name>A0ABY4C3K2_9MICO</name>
<dbReference type="Pfam" id="PF13602">
    <property type="entry name" value="ADH_zinc_N_2"/>
    <property type="match status" value="1"/>
</dbReference>
<evidence type="ECO:0000313" key="1">
    <source>
        <dbReference type="EMBL" id="UOE45789.1"/>
    </source>
</evidence>
<keyword evidence="2" id="KW-1185">Reference proteome</keyword>
<dbReference type="EMBL" id="CP094528">
    <property type="protein sequence ID" value="UOE45789.1"/>
    <property type="molecule type" value="Genomic_DNA"/>
</dbReference>